<dbReference type="PROSITE" id="PS50987">
    <property type="entry name" value="HTH_ARSR_2"/>
    <property type="match status" value="1"/>
</dbReference>
<dbReference type="InterPro" id="IPR051011">
    <property type="entry name" value="Metal_resp_trans_reg"/>
</dbReference>
<feature type="domain" description="HTH arsR-type" evidence="4">
    <location>
        <begin position="2"/>
        <end position="97"/>
    </location>
</feature>
<evidence type="ECO:0000313" key="5">
    <source>
        <dbReference type="EMBL" id="GEM84731.1"/>
    </source>
</evidence>
<dbReference type="InterPro" id="IPR036388">
    <property type="entry name" value="WH-like_DNA-bd_sf"/>
</dbReference>
<dbReference type="PANTHER" id="PTHR43132">
    <property type="entry name" value="ARSENICAL RESISTANCE OPERON REPRESSOR ARSR-RELATED"/>
    <property type="match status" value="1"/>
</dbReference>
<reference evidence="5 6" key="1">
    <citation type="submission" date="2019-07" db="EMBL/GenBank/DDBJ databases">
        <title>Whole genome shotgun sequence of Meiothermus hypogaeus NBRC 106114.</title>
        <authorList>
            <person name="Hosoyama A."/>
            <person name="Uohara A."/>
            <person name="Ohji S."/>
            <person name="Ichikawa N."/>
        </authorList>
    </citation>
    <scope>NUCLEOTIDE SEQUENCE [LARGE SCALE GENOMIC DNA]</scope>
    <source>
        <strain evidence="5 6">NBRC 106114</strain>
    </source>
</reference>
<evidence type="ECO:0000256" key="1">
    <source>
        <dbReference type="ARBA" id="ARBA00023015"/>
    </source>
</evidence>
<proteinExistence type="predicted"/>
<gene>
    <name evidence="5" type="ORF">MHY01S_28970</name>
</gene>
<keyword evidence="2" id="KW-0238">DNA-binding</keyword>
<dbReference type="Pfam" id="PF01022">
    <property type="entry name" value="HTH_5"/>
    <property type="match status" value="1"/>
</dbReference>
<dbReference type="AlphaFoldDB" id="A0A511R553"/>
<sequence length="104" mass="11731">MNNSINIDVMVQGYQALADPTRLRILKLLEHSTHCVCEIQAGLRDIAPNLLSHHLRVLREAGLVHAVRRGRWIDYSLNEATLKQLREAIPQPQAHSTLCTCEAL</sequence>
<keyword evidence="3" id="KW-0804">Transcription</keyword>
<evidence type="ECO:0000256" key="3">
    <source>
        <dbReference type="ARBA" id="ARBA00023163"/>
    </source>
</evidence>
<dbReference type="GO" id="GO:0003700">
    <property type="term" value="F:DNA-binding transcription factor activity"/>
    <property type="evidence" value="ECO:0007669"/>
    <property type="project" value="InterPro"/>
</dbReference>
<evidence type="ECO:0000256" key="2">
    <source>
        <dbReference type="ARBA" id="ARBA00023125"/>
    </source>
</evidence>
<dbReference type="SUPFAM" id="SSF46785">
    <property type="entry name" value="Winged helix' DNA-binding domain"/>
    <property type="match status" value="1"/>
</dbReference>
<dbReference type="Gene3D" id="1.10.10.10">
    <property type="entry name" value="Winged helix-like DNA-binding domain superfamily/Winged helix DNA-binding domain"/>
    <property type="match status" value="1"/>
</dbReference>
<keyword evidence="1" id="KW-0805">Transcription regulation</keyword>
<comment type="caution">
    <text evidence="5">The sequence shown here is derived from an EMBL/GenBank/DDBJ whole genome shotgun (WGS) entry which is preliminary data.</text>
</comment>
<dbReference type="GO" id="GO:0003677">
    <property type="term" value="F:DNA binding"/>
    <property type="evidence" value="ECO:0007669"/>
    <property type="project" value="UniProtKB-KW"/>
</dbReference>
<protein>
    <recommendedName>
        <fullName evidence="4">HTH arsR-type domain-containing protein</fullName>
    </recommendedName>
</protein>
<dbReference type="PRINTS" id="PR00778">
    <property type="entry name" value="HTHARSR"/>
</dbReference>
<dbReference type="CDD" id="cd00090">
    <property type="entry name" value="HTH_ARSR"/>
    <property type="match status" value="1"/>
</dbReference>
<accession>A0A511R553</accession>
<organism evidence="5 6">
    <name type="scientific">Meiothermus hypogaeus NBRC 106114</name>
    <dbReference type="NCBI Taxonomy" id="1227553"/>
    <lineage>
        <taxon>Bacteria</taxon>
        <taxon>Thermotogati</taxon>
        <taxon>Deinococcota</taxon>
        <taxon>Deinococci</taxon>
        <taxon>Thermales</taxon>
        <taxon>Thermaceae</taxon>
        <taxon>Meiothermus</taxon>
    </lineage>
</organism>
<dbReference type="NCBIfam" id="NF033788">
    <property type="entry name" value="HTH_metalloreg"/>
    <property type="match status" value="1"/>
</dbReference>
<dbReference type="InterPro" id="IPR001845">
    <property type="entry name" value="HTH_ArsR_DNA-bd_dom"/>
</dbReference>
<dbReference type="PANTHER" id="PTHR43132:SF2">
    <property type="entry name" value="ARSENICAL RESISTANCE OPERON REPRESSOR ARSR-RELATED"/>
    <property type="match status" value="1"/>
</dbReference>
<dbReference type="Proteomes" id="UP000321197">
    <property type="component" value="Unassembled WGS sequence"/>
</dbReference>
<evidence type="ECO:0000259" key="4">
    <source>
        <dbReference type="PROSITE" id="PS50987"/>
    </source>
</evidence>
<name>A0A511R553_9DEIN</name>
<evidence type="ECO:0000313" key="6">
    <source>
        <dbReference type="Proteomes" id="UP000321197"/>
    </source>
</evidence>
<dbReference type="EMBL" id="BJXL01000125">
    <property type="protein sequence ID" value="GEM84731.1"/>
    <property type="molecule type" value="Genomic_DNA"/>
</dbReference>
<dbReference type="SMART" id="SM00418">
    <property type="entry name" value="HTH_ARSR"/>
    <property type="match status" value="1"/>
</dbReference>
<dbReference type="InterPro" id="IPR011991">
    <property type="entry name" value="ArsR-like_HTH"/>
</dbReference>
<dbReference type="InterPro" id="IPR036390">
    <property type="entry name" value="WH_DNA-bd_sf"/>
</dbReference>